<dbReference type="InterPro" id="IPR044992">
    <property type="entry name" value="ChyE-like"/>
</dbReference>
<sequence>MRVCIIETGLPPEECQTEFGTYPVMIENWLKPALPEASFETISVVSGEKLPENPAGFDAYVISGSRHGVYDEIEWIAQLEAFLVRLRDAKMPLCGICFGHQIMAQAYGGIVEKSDKGWGFGTQKYQLHNEDNPVLVLHQDQVVQAPESAKSVGGNEFCPLGALRYDFPALSVQFHPEFSPAYIADMAKRFRGSRFPEHIADAALADLQSQANTSVKMANEVAELFRQNQH</sequence>
<dbReference type="CDD" id="cd01741">
    <property type="entry name" value="GATase1_1"/>
    <property type="match status" value="1"/>
</dbReference>
<dbReference type="InterPro" id="IPR017926">
    <property type="entry name" value="GATASE"/>
</dbReference>
<gene>
    <name evidence="2" type="ORF">GCM10008943_28700</name>
</gene>
<name>A0ABN1GH35_9HYPH</name>
<reference evidence="2 3" key="1">
    <citation type="journal article" date="2019" name="Int. J. Syst. Evol. Microbiol.">
        <title>The Global Catalogue of Microorganisms (GCM) 10K type strain sequencing project: providing services to taxonomists for standard genome sequencing and annotation.</title>
        <authorList>
            <consortium name="The Broad Institute Genomics Platform"/>
            <consortium name="The Broad Institute Genome Sequencing Center for Infectious Disease"/>
            <person name="Wu L."/>
            <person name="Ma J."/>
        </authorList>
    </citation>
    <scope>NUCLEOTIDE SEQUENCE [LARGE SCALE GENOMIC DNA]</scope>
    <source>
        <strain evidence="2 3">JCM 15115</strain>
    </source>
</reference>
<evidence type="ECO:0000259" key="1">
    <source>
        <dbReference type="Pfam" id="PF00117"/>
    </source>
</evidence>
<dbReference type="Pfam" id="PF00117">
    <property type="entry name" value="GATase"/>
    <property type="match status" value="1"/>
</dbReference>
<dbReference type="RefSeq" id="WP_343806901.1">
    <property type="nucleotide sequence ID" value="NZ_BAAADE010000008.1"/>
</dbReference>
<dbReference type="PROSITE" id="PS51273">
    <property type="entry name" value="GATASE_TYPE_1"/>
    <property type="match status" value="1"/>
</dbReference>
<accession>A0ABN1GH35</accession>
<dbReference type="Proteomes" id="UP001424441">
    <property type="component" value="Unassembled WGS sequence"/>
</dbReference>
<dbReference type="InterPro" id="IPR029062">
    <property type="entry name" value="Class_I_gatase-like"/>
</dbReference>
<feature type="domain" description="Glutamine amidotransferase" evidence="1">
    <location>
        <begin position="54"/>
        <end position="180"/>
    </location>
</feature>
<dbReference type="PANTHER" id="PTHR42695">
    <property type="entry name" value="GLUTAMINE AMIDOTRANSFERASE YLR126C-RELATED"/>
    <property type="match status" value="1"/>
</dbReference>
<dbReference type="SUPFAM" id="SSF52317">
    <property type="entry name" value="Class I glutamine amidotransferase-like"/>
    <property type="match status" value="1"/>
</dbReference>
<dbReference type="EMBL" id="BAAADE010000008">
    <property type="protein sequence ID" value="GAA0611422.1"/>
    <property type="molecule type" value="Genomic_DNA"/>
</dbReference>
<evidence type="ECO:0000313" key="3">
    <source>
        <dbReference type="Proteomes" id="UP001424441"/>
    </source>
</evidence>
<proteinExistence type="predicted"/>
<protein>
    <submittedName>
        <fullName evidence="2">GMP synthase</fullName>
    </submittedName>
</protein>
<keyword evidence="3" id="KW-1185">Reference proteome</keyword>
<evidence type="ECO:0000313" key="2">
    <source>
        <dbReference type="EMBL" id="GAA0611422.1"/>
    </source>
</evidence>
<dbReference type="PANTHER" id="PTHR42695:SF5">
    <property type="entry name" value="GLUTAMINE AMIDOTRANSFERASE YLR126C-RELATED"/>
    <property type="match status" value="1"/>
</dbReference>
<organism evidence="2 3">
    <name type="scientific">Paenochrobactrum glaciei</name>
    <dbReference type="NCBI Taxonomy" id="486407"/>
    <lineage>
        <taxon>Bacteria</taxon>
        <taxon>Pseudomonadati</taxon>
        <taxon>Pseudomonadota</taxon>
        <taxon>Alphaproteobacteria</taxon>
        <taxon>Hyphomicrobiales</taxon>
        <taxon>Brucellaceae</taxon>
        <taxon>Paenochrobactrum</taxon>
    </lineage>
</organism>
<dbReference type="Gene3D" id="3.40.50.880">
    <property type="match status" value="1"/>
</dbReference>
<comment type="caution">
    <text evidence="2">The sequence shown here is derived from an EMBL/GenBank/DDBJ whole genome shotgun (WGS) entry which is preliminary data.</text>
</comment>